<dbReference type="EMBL" id="HE717023">
    <property type="protein sequence ID" value="CCG47372.1"/>
    <property type="molecule type" value="Genomic_DNA"/>
</dbReference>
<keyword evidence="10" id="KW-1185">Reference proteome</keyword>
<sequence length="569" mass="63281">MKEPIITIDQVSFKYPGGTDWVLQDSSLTVNKGEFLAIIGGNGSGKSTLCKTINGLIPHYYTGDFEGSVSVDGINMYESAVAVLSQKVGYVYQDFENQLMRPTVFEDVVFAPLNFGEPDFKEKAEWALDVLGLTDIKDKSIWQLSGGQKHLTAIAGVLALNPEILIIDEPVAQLDPHHAKEIYEKLKILQQEHGKTIIVIEHHTEFIADFCSDVALLDQGGVLWKHDVKTGLQRIDDLLVRQIFPPQVTQAAVGARNPEKNSLPITINEAVDYFGGYKRKDTGRERRVSEVNEDTEEIVSLEHVSHYAKSLKNQKITILDDLDLSIKEKERIALVGTNGAGKSTLMKCLAGIIKPSEGTGHIGPCELEKTSLEKLSQVVAYVFQNPEEMFIEDSISKDLSFFADSRELQMDDFLQQLVTSFRLEEVIEKDGRLLSGGQQRRSSLAIGLAIQPSLLMLDEPTASLDVKSRQEMVRTLHQVSEQVKSVLIATHDMQLVAEWASRVIVMDKGKIVFDGAPVDLFAKEQICDRAGLIPPQIVQLSNQLMLDPVALSISDFMNDVEREESYGVR</sequence>
<dbReference type="GO" id="GO:0043190">
    <property type="term" value="C:ATP-binding cassette (ABC) transporter complex"/>
    <property type="evidence" value="ECO:0007669"/>
    <property type="project" value="TreeGrafter"/>
</dbReference>
<feature type="domain" description="ABC transporter" evidence="8">
    <location>
        <begin position="299"/>
        <end position="533"/>
    </location>
</feature>
<keyword evidence="6" id="KW-1278">Translocase</keyword>
<dbReference type="GO" id="GO:0005524">
    <property type="term" value="F:ATP binding"/>
    <property type="evidence" value="ECO:0007669"/>
    <property type="project" value="UniProtKB-KW"/>
</dbReference>
<keyword evidence="5 9" id="KW-0067">ATP-binding</keyword>
<evidence type="ECO:0000256" key="1">
    <source>
        <dbReference type="ARBA" id="ARBA00005417"/>
    </source>
</evidence>
<evidence type="ECO:0000259" key="8">
    <source>
        <dbReference type="PROSITE" id="PS50893"/>
    </source>
</evidence>
<dbReference type="InterPro" id="IPR027417">
    <property type="entry name" value="P-loop_NTPase"/>
</dbReference>
<keyword evidence="4" id="KW-0547">Nucleotide-binding</keyword>
<dbReference type="HOGENOM" id="CLU_000604_86_7_9"/>
<dbReference type="GO" id="GO:0042626">
    <property type="term" value="F:ATPase-coupled transmembrane transporter activity"/>
    <property type="evidence" value="ECO:0007669"/>
    <property type="project" value="TreeGrafter"/>
</dbReference>
<name>I0JTA0_HALH3</name>
<keyword evidence="2" id="KW-0813">Transport</keyword>
<evidence type="ECO:0000256" key="5">
    <source>
        <dbReference type="ARBA" id="ARBA00022840"/>
    </source>
</evidence>
<dbReference type="PANTHER" id="PTHR43553">
    <property type="entry name" value="HEAVY METAL TRANSPORTER"/>
    <property type="match status" value="1"/>
</dbReference>
<dbReference type="PATRIC" id="fig|866895.3.peg.4077"/>
<evidence type="ECO:0000256" key="3">
    <source>
        <dbReference type="ARBA" id="ARBA00022475"/>
    </source>
</evidence>
<dbReference type="PROSITE" id="PS50893">
    <property type="entry name" value="ABC_TRANSPORTER_2"/>
    <property type="match status" value="2"/>
</dbReference>
<dbReference type="Proteomes" id="UP000007397">
    <property type="component" value="Chromosome"/>
</dbReference>
<gene>
    <name evidence="9" type="ordered locus">HBHAL_5037</name>
</gene>
<dbReference type="KEGG" id="hhd:HBHAL_5037"/>
<proteinExistence type="inferred from homology"/>
<dbReference type="RefSeq" id="WP_014645254.1">
    <property type="nucleotide sequence ID" value="NC_017668.1"/>
</dbReference>
<dbReference type="SUPFAM" id="SSF52540">
    <property type="entry name" value="P-loop containing nucleoside triphosphate hydrolases"/>
    <property type="match status" value="2"/>
</dbReference>
<dbReference type="InterPro" id="IPR003593">
    <property type="entry name" value="AAA+_ATPase"/>
</dbReference>
<evidence type="ECO:0000256" key="2">
    <source>
        <dbReference type="ARBA" id="ARBA00022448"/>
    </source>
</evidence>
<feature type="domain" description="ABC transporter" evidence="8">
    <location>
        <begin position="6"/>
        <end position="244"/>
    </location>
</feature>
<protein>
    <submittedName>
        <fullName evidence="9">ABC-type transport system ATP-binding protein (Probable substrate cobalt/nickel)</fullName>
    </submittedName>
</protein>
<dbReference type="NCBIfam" id="NF010167">
    <property type="entry name" value="PRK13648.1"/>
    <property type="match status" value="2"/>
</dbReference>
<keyword evidence="7" id="KW-0472">Membrane</keyword>
<comment type="similarity">
    <text evidence="1">Belongs to the ABC transporter superfamily.</text>
</comment>
<dbReference type="InterPro" id="IPR003439">
    <property type="entry name" value="ABC_transporter-like_ATP-bd"/>
</dbReference>
<dbReference type="InterPro" id="IPR050095">
    <property type="entry name" value="ECF_ABC_transporter_ATP-bd"/>
</dbReference>
<keyword evidence="3" id="KW-1003">Cell membrane</keyword>
<dbReference type="AlphaFoldDB" id="I0JTA0"/>
<dbReference type="PANTHER" id="PTHR43553:SF24">
    <property type="entry name" value="ENERGY-COUPLING FACTOR TRANSPORTER ATP-BINDING PROTEIN ECFA1"/>
    <property type="match status" value="1"/>
</dbReference>
<dbReference type="SMART" id="SM00382">
    <property type="entry name" value="AAA"/>
    <property type="match status" value="2"/>
</dbReference>
<accession>I0JTA0</accession>
<evidence type="ECO:0000313" key="9">
    <source>
        <dbReference type="EMBL" id="CCG47372.1"/>
    </source>
</evidence>
<dbReference type="CDD" id="cd03225">
    <property type="entry name" value="ABC_cobalt_CbiO_domain1"/>
    <property type="match status" value="2"/>
</dbReference>
<evidence type="ECO:0000256" key="7">
    <source>
        <dbReference type="ARBA" id="ARBA00023136"/>
    </source>
</evidence>
<evidence type="ECO:0000256" key="6">
    <source>
        <dbReference type="ARBA" id="ARBA00022967"/>
    </source>
</evidence>
<reference evidence="9 10" key="1">
    <citation type="journal article" date="2013" name="Environ. Microbiol.">
        <title>Chloride and organic osmolytes: a hybrid strategy to cope with elevated salinities by the moderately halophilic, chloride-dependent bacterium Halobacillus halophilus.</title>
        <authorList>
            <person name="Saum S.H."/>
            <person name="Pfeiffer F."/>
            <person name="Palm P."/>
            <person name="Rampp M."/>
            <person name="Schuster S.C."/>
            <person name="Muller V."/>
            <person name="Oesterhelt D."/>
        </authorList>
    </citation>
    <scope>NUCLEOTIDE SEQUENCE [LARGE SCALE GENOMIC DNA]</scope>
    <source>
        <strain evidence="10">ATCC 35676 / DSM 2266 / JCM 20832 / KCTC 3685 / LMG 17431 / NBRC 102448 / NCIMB 2269</strain>
    </source>
</reference>
<evidence type="ECO:0000256" key="4">
    <source>
        <dbReference type="ARBA" id="ARBA00022741"/>
    </source>
</evidence>
<dbReference type="Gene3D" id="3.40.50.300">
    <property type="entry name" value="P-loop containing nucleotide triphosphate hydrolases"/>
    <property type="match status" value="2"/>
</dbReference>
<dbReference type="InterPro" id="IPR015856">
    <property type="entry name" value="ABC_transpr_CbiO/EcfA_su"/>
</dbReference>
<dbReference type="Pfam" id="PF00005">
    <property type="entry name" value="ABC_tran"/>
    <property type="match status" value="2"/>
</dbReference>
<dbReference type="GO" id="GO:0016887">
    <property type="term" value="F:ATP hydrolysis activity"/>
    <property type="evidence" value="ECO:0007669"/>
    <property type="project" value="InterPro"/>
</dbReference>
<evidence type="ECO:0000313" key="10">
    <source>
        <dbReference type="Proteomes" id="UP000007397"/>
    </source>
</evidence>
<organism evidence="9 10">
    <name type="scientific">Halobacillus halophilus (strain ATCC 35676 / DSM 2266 / JCM 20832 / KCTC 3685 / LMG 17431 / NBRC 102448 / NCIMB 2269)</name>
    <name type="common">Sporosarcina halophila</name>
    <dbReference type="NCBI Taxonomy" id="866895"/>
    <lineage>
        <taxon>Bacteria</taxon>
        <taxon>Bacillati</taxon>
        <taxon>Bacillota</taxon>
        <taxon>Bacilli</taxon>
        <taxon>Bacillales</taxon>
        <taxon>Bacillaceae</taxon>
        <taxon>Halobacillus</taxon>
    </lineage>
</organism>
<dbReference type="eggNOG" id="COG0488">
    <property type="taxonomic scope" value="Bacteria"/>
</dbReference>
<dbReference type="STRING" id="866895.HBHAL_5037"/>